<evidence type="ECO:0000259" key="3">
    <source>
        <dbReference type="PROSITE" id="PS50977"/>
    </source>
</evidence>
<name>A0ABP8WM92_9ACTN</name>
<reference evidence="5" key="1">
    <citation type="journal article" date="2019" name="Int. J. Syst. Evol. Microbiol.">
        <title>The Global Catalogue of Microorganisms (GCM) 10K type strain sequencing project: providing services to taxonomists for standard genome sequencing and annotation.</title>
        <authorList>
            <consortium name="The Broad Institute Genomics Platform"/>
            <consortium name="The Broad Institute Genome Sequencing Center for Infectious Disease"/>
            <person name="Wu L."/>
            <person name="Ma J."/>
        </authorList>
    </citation>
    <scope>NUCLEOTIDE SEQUENCE [LARGE SCALE GENOMIC DNA]</scope>
    <source>
        <strain evidence="5">JCM 18531</strain>
    </source>
</reference>
<keyword evidence="5" id="KW-1185">Reference proteome</keyword>
<dbReference type="PANTHER" id="PTHR30055:SF226">
    <property type="entry name" value="HTH-TYPE TRANSCRIPTIONAL REGULATOR PKSA"/>
    <property type="match status" value="1"/>
</dbReference>
<evidence type="ECO:0000256" key="2">
    <source>
        <dbReference type="PROSITE-ProRule" id="PRU00335"/>
    </source>
</evidence>
<dbReference type="InterPro" id="IPR009057">
    <property type="entry name" value="Homeodomain-like_sf"/>
</dbReference>
<evidence type="ECO:0000256" key="1">
    <source>
        <dbReference type="ARBA" id="ARBA00023125"/>
    </source>
</evidence>
<dbReference type="Gene3D" id="1.10.357.10">
    <property type="entry name" value="Tetracycline Repressor, domain 2"/>
    <property type="match status" value="1"/>
</dbReference>
<protein>
    <submittedName>
        <fullName evidence="4">TetR/AcrR family transcriptional regulator</fullName>
    </submittedName>
</protein>
<dbReference type="SUPFAM" id="SSF46689">
    <property type="entry name" value="Homeodomain-like"/>
    <property type="match status" value="1"/>
</dbReference>
<dbReference type="Proteomes" id="UP001499974">
    <property type="component" value="Unassembled WGS sequence"/>
</dbReference>
<dbReference type="PRINTS" id="PR00455">
    <property type="entry name" value="HTHTETR"/>
</dbReference>
<sequence>MSTAPVRRTQAERRATTRAALLDATIDVLVDHGYSGLTTTMVCERAGVTRGAQAHYFATKADLVVQALSHLTDRLVAELVSQPIGVADGPEKQYAALLNRLWEIYTGPVSQALLELFVAARTDPELNRSLVQFDAAVMTTLADAARRVAPELVARPEFPTVMTTSISTIRGLRMLRSVASERAVQRLWPPARDQLLHGLPGDARS</sequence>
<dbReference type="RefSeq" id="WP_345518676.1">
    <property type="nucleotide sequence ID" value="NZ_BAABKM010000001.1"/>
</dbReference>
<gene>
    <name evidence="4" type="ORF">GCM10023349_03900</name>
</gene>
<dbReference type="Pfam" id="PF00440">
    <property type="entry name" value="TetR_N"/>
    <property type="match status" value="1"/>
</dbReference>
<feature type="DNA-binding region" description="H-T-H motif" evidence="2">
    <location>
        <begin position="38"/>
        <end position="57"/>
    </location>
</feature>
<evidence type="ECO:0000313" key="5">
    <source>
        <dbReference type="Proteomes" id="UP001499974"/>
    </source>
</evidence>
<dbReference type="InterPro" id="IPR001647">
    <property type="entry name" value="HTH_TetR"/>
</dbReference>
<dbReference type="PROSITE" id="PS50977">
    <property type="entry name" value="HTH_TETR_2"/>
    <property type="match status" value="1"/>
</dbReference>
<accession>A0ABP8WM92</accession>
<dbReference type="EMBL" id="BAABKM010000001">
    <property type="protein sequence ID" value="GAA4692189.1"/>
    <property type="molecule type" value="Genomic_DNA"/>
</dbReference>
<feature type="domain" description="HTH tetR-type" evidence="3">
    <location>
        <begin position="15"/>
        <end position="75"/>
    </location>
</feature>
<evidence type="ECO:0000313" key="4">
    <source>
        <dbReference type="EMBL" id="GAA4692189.1"/>
    </source>
</evidence>
<keyword evidence="1 2" id="KW-0238">DNA-binding</keyword>
<dbReference type="InterPro" id="IPR050109">
    <property type="entry name" value="HTH-type_TetR-like_transc_reg"/>
</dbReference>
<comment type="caution">
    <text evidence="4">The sequence shown here is derived from an EMBL/GenBank/DDBJ whole genome shotgun (WGS) entry which is preliminary data.</text>
</comment>
<proteinExistence type="predicted"/>
<dbReference type="PANTHER" id="PTHR30055">
    <property type="entry name" value="HTH-TYPE TRANSCRIPTIONAL REGULATOR RUTR"/>
    <property type="match status" value="1"/>
</dbReference>
<organism evidence="4 5">
    <name type="scientific">Nocardioides conyzicola</name>
    <dbReference type="NCBI Taxonomy" id="1651781"/>
    <lineage>
        <taxon>Bacteria</taxon>
        <taxon>Bacillati</taxon>
        <taxon>Actinomycetota</taxon>
        <taxon>Actinomycetes</taxon>
        <taxon>Propionibacteriales</taxon>
        <taxon>Nocardioidaceae</taxon>
        <taxon>Nocardioides</taxon>
    </lineage>
</organism>